<dbReference type="RefSeq" id="WP_369254202.1">
    <property type="nucleotide sequence ID" value="NZ_CP163440.1"/>
</dbReference>
<evidence type="ECO:0008006" key="2">
    <source>
        <dbReference type="Google" id="ProtNLM"/>
    </source>
</evidence>
<proteinExistence type="predicted"/>
<organism evidence="1">
    <name type="scientific">Streptomyces sp. R35</name>
    <dbReference type="NCBI Taxonomy" id="3238630"/>
    <lineage>
        <taxon>Bacteria</taxon>
        <taxon>Bacillati</taxon>
        <taxon>Actinomycetota</taxon>
        <taxon>Actinomycetes</taxon>
        <taxon>Kitasatosporales</taxon>
        <taxon>Streptomycetaceae</taxon>
        <taxon>Streptomyces</taxon>
    </lineage>
</organism>
<accession>A0AB39S014</accession>
<name>A0AB39S014_9ACTN</name>
<dbReference type="EMBL" id="CP163440">
    <property type="protein sequence ID" value="XDQ59603.1"/>
    <property type="molecule type" value="Genomic_DNA"/>
</dbReference>
<protein>
    <recommendedName>
        <fullName evidence="2">DprA winged helix domain-containing protein</fullName>
    </recommendedName>
</protein>
<gene>
    <name evidence="1" type="ORF">AB5J50_01645</name>
</gene>
<evidence type="ECO:0000313" key="1">
    <source>
        <dbReference type="EMBL" id="XDQ59603.1"/>
    </source>
</evidence>
<dbReference type="AlphaFoldDB" id="A0AB39S014"/>
<reference evidence="1" key="1">
    <citation type="submission" date="2024-07" db="EMBL/GenBank/DDBJ databases">
        <authorList>
            <person name="Yu S.T."/>
        </authorList>
    </citation>
    <scope>NUCLEOTIDE SEQUENCE</scope>
    <source>
        <strain evidence="1">R35</strain>
    </source>
</reference>
<sequence>MRDTTASEAGAPRAWLTDAARLLDVHPEALAAELVTTMLTSGAIVLRDGRLYAAADHTPVAPEALRVPYPRAWPATELH</sequence>